<dbReference type="RefSeq" id="WP_007427112.1">
    <property type="nucleotide sequence ID" value="NZ_AMGO01000046.1"/>
</dbReference>
<evidence type="ECO:0000259" key="2">
    <source>
        <dbReference type="Pfam" id="PF01266"/>
    </source>
</evidence>
<dbReference type="OrthoDB" id="7421214at2"/>
<keyword evidence="4" id="KW-1185">Reference proteome</keyword>
<dbReference type="InterPro" id="IPR006076">
    <property type="entry name" value="FAD-dep_OxRdtase"/>
</dbReference>
<dbReference type="PATRIC" id="fig|1231392.3.peg.1970"/>
<dbReference type="AlphaFoldDB" id="K2HM68"/>
<dbReference type="EMBL" id="AMGO01000046">
    <property type="protein sequence ID" value="EKE43979.1"/>
    <property type="molecule type" value="Genomic_DNA"/>
</dbReference>
<dbReference type="Proteomes" id="UP000006765">
    <property type="component" value="Unassembled WGS sequence"/>
</dbReference>
<evidence type="ECO:0000313" key="4">
    <source>
        <dbReference type="Proteomes" id="UP000006765"/>
    </source>
</evidence>
<dbReference type="InterPro" id="IPR036188">
    <property type="entry name" value="FAD/NAD-bd_sf"/>
</dbReference>
<protein>
    <submittedName>
        <fullName evidence="3">Putative FAD-dependent glycerol-3-phosphate dehydrogenase protein</fullName>
    </submittedName>
</protein>
<dbReference type="GO" id="GO:0016491">
    <property type="term" value="F:oxidoreductase activity"/>
    <property type="evidence" value="ECO:0007669"/>
    <property type="project" value="UniProtKB-KW"/>
</dbReference>
<dbReference type="PANTHER" id="PTHR13847:SF287">
    <property type="entry name" value="FAD-DEPENDENT OXIDOREDUCTASE DOMAIN-CONTAINING PROTEIN 1"/>
    <property type="match status" value="1"/>
</dbReference>
<gene>
    <name evidence="3" type="ORF">OCGS_1960</name>
</gene>
<evidence type="ECO:0000313" key="3">
    <source>
        <dbReference type="EMBL" id="EKE43979.1"/>
    </source>
</evidence>
<organism evidence="3 4">
    <name type="scientific">Oceaniovalibus guishaninsula JLT2003</name>
    <dbReference type="NCBI Taxonomy" id="1231392"/>
    <lineage>
        <taxon>Bacteria</taxon>
        <taxon>Pseudomonadati</taxon>
        <taxon>Pseudomonadota</taxon>
        <taxon>Alphaproteobacteria</taxon>
        <taxon>Rhodobacterales</taxon>
        <taxon>Roseobacteraceae</taxon>
        <taxon>Oceaniovalibus</taxon>
    </lineage>
</organism>
<evidence type="ECO:0000256" key="1">
    <source>
        <dbReference type="ARBA" id="ARBA00023002"/>
    </source>
</evidence>
<sequence>MDMDIVIVGGGIAGISAAAALAPQASVTLLEAEQGLAYHASGRSAAMFIRGYGNATIREMNAISADEHREADVLMPRPVMLVAKDDMADAFERDLAELGMDRIGPDEARALLPILAPDVTLAAAEHGSADIDTDLLVQHYRRIAMAADARIVTGSRITDISREDGAWVLRWPGGEVRARHLVNAAGAWADETARLAGATPLGLQPYRRSMARIAGPGGRDTRAWPFCFSAGEAWYCKPDAGALLVSPGEEDPMDPFDAWPDDMVLAEGLARYEEHVTEPVTRPIATWAGLRTFAPDRTPVIGPDPETPDFWWLAGQGGYGFQIAPAAARVLKGVMNGGASDLASLTASLSPRRLAG</sequence>
<dbReference type="GO" id="GO:0005737">
    <property type="term" value="C:cytoplasm"/>
    <property type="evidence" value="ECO:0007669"/>
    <property type="project" value="TreeGrafter"/>
</dbReference>
<dbReference type="STRING" id="1231392.OCGS_1960"/>
<dbReference type="eggNOG" id="COG0665">
    <property type="taxonomic scope" value="Bacteria"/>
</dbReference>
<accession>K2HM68</accession>
<dbReference type="Pfam" id="PF01266">
    <property type="entry name" value="DAO"/>
    <property type="match status" value="1"/>
</dbReference>
<dbReference type="Gene3D" id="3.30.9.10">
    <property type="entry name" value="D-Amino Acid Oxidase, subunit A, domain 2"/>
    <property type="match status" value="1"/>
</dbReference>
<name>K2HM68_9RHOB</name>
<dbReference type="Gene3D" id="3.50.50.60">
    <property type="entry name" value="FAD/NAD(P)-binding domain"/>
    <property type="match status" value="1"/>
</dbReference>
<dbReference type="SUPFAM" id="SSF51905">
    <property type="entry name" value="FAD/NAD(P)-binding domain"/>
    <property type="match status" value="1"/>
</dbReference>
<keyword evidence="1" id="KW-0560">Oxidoreductase</keyword>
<reference evidence="3 4" key="1">
    <citation type="journal article" date="2012" name="J. Bacteriol.">
        <title>Draft Genome Sequence of Oceaniovalibus guishaninsula JLT2003T.</title>
        <authorList>
            <person name="Tang K."/>
            <person name="Liu K."/>
            <person name="Jiao N."/>
        </authorList>
    </citation>
    <scope>NUCLEOTIDE SEQUENCE [LARGE SCALE GENOMIC DNA]</scope>
    <source>
        <strain evidence="3 4">JLT2003</strain>
    </source>
</reference>
<dbReference type="PANTHER" id="PTHR13847">
    <property type="entry name" value="SARCOSINE DEHYDROGENASE-RELATED"/>
    <property type="match status" value="1"/>
</dbReference>
<feature type="domain" description="FAD dependent oxidoreductase" evidence="2">
    <location>
        <begin position="4"/>
        <end position="331"/>
    </location>
</feature>
<proteinExistence type="predicted"/>
<comment type="caution">
    <text evidence="3">The sequence shown here is derived from an EMBL/GenBank/DDBJ whole genome shotgun (WGS) entry which is preliminary data.</text>
</comment>